<dbReference type="PANTHER" id="PTHR12955">
    <property type="entry name" value="SARCOMA ANTIGEN NY-SAR-95-RELATED"/>
    <property type="match status" value="1"/>
</dbReference>
<evidence type="ECO:0000256" key="7">
    <source>
        <dbReference type="ARBA" id="ARBA00023306"/>
    </source>
</evidence>
<evidence type="ECO:0000256" key="6">
    <source>
        <dbReference type="ARBA" id="ARBA00023242"/>
    </source>
</evidence>
<keyword evidence="3" id="KW-0963">Cytoplasm</keyword>
<evidence type="ECO:0000256" key="8">
    <source>
        <dbReference type="ARBA" id="ARBA00061603"/>
    </source>
</evidence>
<name>A0A9Q0R5U9_ANAIG</name>
<keyword evidence="5" id="KW-0498">Mitosis</keyword>
<dbReference type="GO" id="GO:0007346">
    <property type="term" value="P:regulation of mitotic cell cycle"/>
    <property type="evidence" value="ECO:0007669"/>
    <property type="project" value="TreeGrafter"/>
</dbReference>
<reference evidence="10" key="1">
    <citation type="submission" date="2022-10" db="EMBL/GenBank/DDBJ databases">
        <title>Novel sulphate-reducing endosymbionts in the free-living metamonad Anaeramoeba.</title>
        <authorList>
            <person name="Jerlstrom-Hultqvist J."/>
            <person name="Cepicka I."/>
            <person name="Gallot-Lavallee L."/>
            <person name="Salas-Leiva D."/>
            <person name="Curtis B.A."/>
            <person name="Zahonova K."/>
            <person name="Pipaliya S."/>
            <person name="Dacks J."/>
            <person name="Roger A.J."/>
        </authorList>
    </citation>
    <scope>NUCLEOTIDE SEQUENCE</scope>
    <source>
        <strain evidence="10">BMAN</strain>
    </source>
</reference>
<dbReference type="InterPro" id="IPR019355">
    <property type="entry name" value="Cell_cycle_regulator_Mat89Bb"/>
</dbReference>
<evidence type="ECO:0000256" key="3">
    <source>
        <dbReference type="ARBA" id="ARBA00022490"/>
    </source>
</evidence>
<proteinExistence type="inferred from homology"/>
<evidence type="ECO:0000256" key="5">
    <source>
        <dbReference type="ARBA" id="ARBA00022776"/>
    </source>
</evidence>
<evidence type="ECO:0000313" key="10">
    <source>
        <dbReference type="EMBL" id="KAJ5068334.1"/>
    </source>
</evidence>
<evidence type="ECO:0000256" key="1">
    <source>
        <dbReference type="ARBA" id="ARBA00004123"/>
    </source>
</evidence>
<comment type="caution">
    <text evidence="10">The sequence shown here is derived from an EMBL/GenBank/DDBJ whole genome shotgun (WGS) entry which is preliminary data.</text>
</comment>
<evidence type="ECO:0000256" key="9">
    <source>
        <dbReference type="SAM" id="MobiDB-lite"/>
    </source>
</evidence>
<keyword evidence="6" id="KW-0539">Nucleus</keyword>
<dbReference type="Pfam" id="PF10221">
    <property type="entry name" value="Mat89Bb"/>
    <property type="match status" value="1"/>
</dbReference>
<dbReference type="GO" id="GO:0005737">
    <property type="term" value="C:cytoplasm"/>
    <property type="evidence" value="ECO:0007669"/>
    <property type="project" value="UniProtKB-SubCell"/>
</dbReference>
<comment type="subcellular location">
    <subcellularLocation>
        <location evidence="2">Cytoplasm</location>
    </subcellularLocation>
    <subcellularLocation>
        <location evidence="1">Nucleus</location>
    </subcellularLocation>
</comment>
<dbReference type="EMBL" id="JAPDFW010000116">
    <property type="protein sequence ID" value="KAJ5068334.1"/>
    <property type="molecule type" value="Genomic_DNA"/>
</dbReference>
<keyword evidence="11" id="KW-1185">Reference proteome</keyword>
<keyword evidence="7" id="KW-0131">Cell cycle</keyword>
<organism evidence="10 11">
    <name type="scientific">Anaeramoeba ignava</name>
    <name type="common">Anaerobic marine amoeba</name>
    <dbReference type="NCBI Taxonomy" id="1746090"/>
    <lineage>
        <taxon>Eukaryota</taxon>
        <taxon>Metamonada</taxon>
        <taxon>Anaeramoebidae</taxon>
        <taxon>Anaeramoeba</taxon>
    </lineage>
</organism>
<evidence type="ECO:0000256" key="2">
    <source>
        <dbReference type="ARBA" id="ARBA00004496"/>
    </source>
</evidence>
<evidence type="ECO:0000313" key="11">
    <source>
        <dbReference type="Proteomes" id="UP001149090"/>
    </source>
</evidence>
<dbReference type="AlphaFoldDB" id="A0A9Q0R5U9"/>
<accession>A0A9Q0R5U9</accession>
<sequence length="607" mass="71308">MFPKTAILLKYSTPNFEKPTFSISPLTTIKKSNKTIFTESILEYARLSFQILKEQSTLSLFLYNSEIKQLNSFQTKDQNLDTIINNLSEFSKQNTNNKETKKQTLSSKPHLIKVWRKVLQSITTENQEYEGKTKSSFHQKSHRIICLVSQKENEIFSDQFLIDIISKQNIRSIKNRQLSWDQKMMNQSQFDSETISQNYQLITTCEIVLGVIDTSSLNEDQNTSQKTQNQISLLERKFYQKGFHLQIKRYKIPILKLNDFMKDLAQYHFHLSSLRVIDIPMKDKNQTEKVNQVKHEVIFLFQNKKKVHKEDEKDWIPGNFEYFNRYQKTWSWNCGVQPLSRLFSSKLVYAAAPFTLSDSPTKCLLKYVSEGKIVILSHQQNEEQKKGNNKQIILLSHKNQVYIIHTTKPRPSSLENAADLPPTALIPNQFYPETPQSNKKRRHFSSNKIEIYTLLFELIVKQTMIKHQKYEVSLQKNQHLTTPEMERITRLISHKRYHKFLSNTIDNHLTESIFSIIKCVGAMNPPQDLIEESISKLSRIYENLDKISGYRDVWEGIRKYFKLMKDEENQLIQSFYNLDELSKKNANNNLNQNQNQNQNSNSKSNSN</sequence>
<dbReference type="Proteomes" id="UP001149090">
    <property type="component" value="Unassembled WGS sequence"/>
</dbReference>
<dbReference type="PANTHER" id="PTHR12955:SF1">
    <property type="entry name" value="INTEGRATOR COMPLEX SUBUNIT 13"/>
    <property type="match status" value="1"/>
</dbReference>
<dbReference type="GO" id="GO:0051301">
    <property type="term" value="P:cell division"/>
    <property type="evidence" value="ECO:0007669"/>
    <property type="project" value="UniProtKB-KW"/>
</dbReference>
<comment type="similarity">
    <text evidence="8">Belongs to the Integrator subunit 13 family.</text>
</comment>
<keyword evidence="4" id="KW-0132">Cell division</keyword>
<dbReference type="GO" id="GO:0051642">
    <property type="term" value="P:centrosome localization"/>
    <property type="evidence" value="ECO:0007669"/>
    <property type="project" value="TreeGrafter"/>
</dbReference>
<protein>
    <submittedName>
        <fullName evidence="10">Sarcoma antigen ny-sar-95-related</fullName>
    </submittedName>
</protein>
<evidence type="ECO:0000256" key="4">
    <source>
        <dbReference type="ARBA" id="ARBA00022618"/>
    </source>
</evidence>
<feature type="region of interest" description="Disordered" evidence="9">
    <location>
        <begin position="585"/>
        <end position="607"/>
    </location>
</feature>
<dbReference type="GO" id="GO:0032039">
    <property type="term" value="C:integrator complex"/>
    <property type="evidence" value="ECO:0007669"/>
    <property type="project" value="TreeGrafter"/>
</dbReference>
<gene>
    <name evidence="10" type="ORF">M0811_12317</name>
</gene>